<evidence type="ECO:0000313" key="1">
    <source>
        <dbReference type="EMBL" id="SNS40361.1"/>
    </source>
</evidence>
<organism evidence="1 2">
    <name type="scientific">Actinoplanes regularis</name>
    <dbReference type="NCBI Taxonomy" id="52697"/>
    <lineage>
        <taxon>Bacteria</taxon>
        <taxon>Bacillati</taxon>
        <taxon>Actinomycetota</taxon>
        <taxon>Actinomycetes</taxon>
        <taxon>Micromonosporales</taxon>
        <taxon>Micromonosporaceae</taxon>
        <taxon>Actinoplanes</taxon>
    </lineage>
</organism>
<dbReference type="RefSeq" id="WP_143232692.1">
    <property type="nucleotide sequence ID" value="NZ_BOMU01000074.1"/>
</dbReference>
<reference evidence="1 2" key="1">
    <citation type="submission" date="2017-06" db="EMBL/GenBank/DDBJ databases">
        <authorList>
            <person name="Kim H.J."/>
            <person name="Triplett B.A."/>
        </authorList>
    </citation>
    <scope>NUCLEOTIDE SEQUENCE [LARGE SCALE GENOMIC DNA]</scope>
    <source>
        <strain evidence="1 2">DSM 43151</strain>
    </source>
</reference>
<keyword evidence="2" id="KW-1185">Reference proteome</keyword>
<dbReference type="OrthoDB" id="3298857at2"/>
<sequence>MHDQVLALIDDCLTRMMLLRSDLAAARCVRLGERRGTVLEAIGAAEEFAASAALAIGEPARTTEPAR</sequence>
<dbReference type="EMBL" id="FZNR01000015">
    <property type="protein sequence ID" value="SNS40361.1"/>
    <property type="molecule type" value="Genomic_DNA"/>
</dbReference>
<dbReference type="AlphaFoldDB" id="A0A239E7E2"/>
<dbReference type="Proteomes" id="UP000198415">
    <property type="component" value="Unassembled WGS sequence"/>
</dbReference>
<gene>
    <name evidence="1" type="ORF">SAMN06264365_11532</name>
</gene>
<name>A0A239E7E2_9ACTN</name>
<proteinExistence type="predicted"/>
<evidence type="ECO:0000313" key="2">
    <source>
        <dbReference type="Proteomes" id="UP000198415"/>
    </source>
</evidence>
<protein>
    <submittedName>
        <fullName evidence="1">Uncharacterized protein</fullName>
    </submittedName>
</protein>
<accession>A0A239E7E2</accession>